<dbReference type="PATRIC" id="fig|83552.4.peg.1582"/>
<evidence type="ECO:0000313" key="1">
    <source>
        <dbReference type="EMBL" id="KIA77287.1"/>
    </source>
</evidence>
<organism evidence="1 2">
    <name type="scientific">Parachlamydia acanthamoebae</name>
    <dbReference type="NCBI Taxonomy" id="83552"/>
    <lineage>
        <taxon>Bacteria</taxon>
        <taxon>Pseudomonadati</taxon>
        <taxon>Chlamydiota</taxon>
        <taxon>Chlamydiia</taxon>
        <taxon>Parachlamydiales</taxon>
        <taxon>Parachlamydiaceae</taxon>
        <taxon>Parachlamydia</taxon>
    </lineage>
</organism>
<evidence type="ECO:0000313" key="2">
    <source>
        <dbReference type="Proteomes" id="UP000031307"/>
    </source>
</evidence>
<comment type="caution">
    <text evidence="1">The sequence shown here is derived from an EMBL/GenBank/DDBJ whole genome shotgun (WGS) entry which is preliminary data.</text>
</comment>
<dbReference type="EMBL" id="JSAM01000085">
    <property type="protein sequence ID" value="KIA77287.1"/>
    <property type="molecule type" value="Genomic_DNA"/>
</dbReference>
<dbReference type="Proteomes" id="UP000031307">
    <property type="component" value="Unassembled WGS sequence"/>
</dbReference>
<sequence length="201" mass="22835">MLPLPLEPLALHDSGIIVFRRPLHELGSRIKKGKSISGELLKQSIIVLALSIFRGHFYQNILLLRPEALYHSLEKTVSHVKNSGQKFCSTPGTLPTPYFTAQDLESFTKRYPCLLESAHYFKPISEGLQSDDHPFRISSALNGPMVLIPDFSAYKEISPQTVRSYFDKAWSIKFPSTKAMRHAKRVTQLTFAKLYHFSSQN</sequence>
<dbReference type="RefSeq" id="WP_006342000.1">
    <property type="nucleotide sequence ID" value="NZ_BAWW01000039.1"/>
</dbReference>
<accession>A0A0C1E7W0</accession>
<gene>
    <name evidence="1" type="ORF">DB43_GP00160</name>
</gene>
<proteinExistence type="predicted"/>
<protein>
    <submittedName>
        <fullName evidence="1">Uncharacterized protein</fullName>
    </submittedName>
</protein>
<name>A0A0C1E7W0_9BACT</name>
<reference evidence="1 2" key="1">
    <citation type="journal article" date="2014" name="Mol. Biol. Evol.">
        <title>Massive expansion of Ubiquitination-related gene families within the Chlamydiae.</title>
        <authorList>
            <person name="Domman D."/>
            <person name="Collingro A."/>
            <person name="Lagkouvardos I."/>
            <person name="Gehre L."/>
            <person name="Weinmaier T."/>
            <person name="Rattei T."/>
            <person name="Subtil A."/>
            <person name="Horn M."/>
        </authorList>
    </citation>
    <scope>NUCLEOTIDE SEQUENCE [LARGE SCALE GENOMIC DNA]</scope>
    <source>
        <strain evidence="1 2">OEW1</strain>
    </source>
</reference>
<dbReference type="AlphaFoldDB" id="A0A0C1E7W0"/>